<name>A0AAX6F3I7_IRIPA</name>
<dbReference type="Proteomes" id="UP001140949">
    <property type="component" value="Unassembled WGS sequence"/>
</dbReference>
<proteinExistence type="predicted"/>
<evidence type="ECO:0000313" key="2">
    <source>
        <dbReference type="EMBL" id="KAJ6810997.1"/>
    </source>
</evidence>
<accession>A0AAX6F3I7</accession>
<keyword evidence="3" id="KW-1185">Reference proteome</keyword>
<dbReference type="EMBL" id="JANAVB010032018">
    <property type="protein sequence ID" value="KAJ6810997.1"/>
    <property type="molecule type" value="Genomic_DNA"/>
</dbReference>
<evidence type="ECO:0000256" key="1">
    <source>
        <dbReference type="SAM" id="MobiDB-lite"/>
    </source>
</evidence>
<protein>
    <submittedName>
        <fullName evidence="2">Pollen-specific leucine-rich repeat extensin-like protein 4</fullName>
    </submittedName>
</protein>
<feature type="compositionally biased region" description="Basic and acidic residues" evidence="1">
    <location>
        <begin position="75"/>
        <end position="84"/>
    </location>
</feature>
<feature type="region of interest" description="Disordered" evidence="1">
    <location>
        <begin position="64"/>
        <end position="84"/>
    </location>
</feature>
<organism evidence="2 3">
    <name type="scientific">Iris pallida</name>
    <name type="common">Sweet iris</name>
    <dbReference type="NCBI Taxonomy" id="29817"/>
    <lineage>
        <taxon>Eukaryota</taxon>
        <taxon>Viridiplantae</taxon>
        <taxon>Streptophyta</taxon>
        <taxon>Embryophyta</taxon>
        <taxon>Tracheophyta</taxon>
        <taxon>Spermatophyta</taxon>
        <taxon>Magnoliopsida</taxon>
        <taxon>Liliopsida</taxon>
        <taxon>Asparagales</taxon>
        <taxon>Iridaceae</taxon>
        <taxon>Iridoideae</taxon>
        <taxon>Irideae</taxon>
        <taxon>Iris</taxon>
    </lineage>
</organism>
<reference evidence="2" key="2">
    <citation type="submission" date="2023-04" db="EMBL/GenBank/DDBJ databases">
        <authorList>
            <person name="Bruccoleri R.E."/>
            <person name="Oakeley E.J."/>
            <person name="Faust A.-M."/>
            <person name="Dessus-Babus S."/>
            <person name="Altorfer M."/>
            <person name="Burckhardt D."/>
            <person name="Oertli M."/>
            <person name="Naumann U."/>
            <person name="Petersen F."/>
            <person name="Wong J."/>
        </authorList>
    </citation>
    <scope>NUCLEOTIDE SEQUENCE</scope>
    <source>
        <strain evidence="2">GSM-AAB239-AS_SAM_17_03QT</strain>
        <tissue evidence="2">Leaf</tissue>
    </source>
</reference>
<reference evidence="2" key="1">
    <citation type="journal article" date="2023" name="GigaByte">
        <title>Genome assembly of the bearded iris, Iris pallida Lam.</title>
        <authorList>
            <person name="Bruccoleri R.E."/>
            <person name="Oakeley E.J."/>
            <person name="Faust A.M.E."/>
            <person name="Altorfer M."/>
            <person name="Dessus-Babus S."/>
            <person name="Burckhardt D."/>
            <person name="Oertli M."/>
            <person name="Naumann U."/>
            <person name="Petersen F."/>
            <person name="Wong J."/>
        </authorList>
    </citation>
    <scope>NUCLEOTIDE SEQUENCE</scope>
    <source>
        <strain evidence="2">GSM-AAB239-AS_SAM_17_03QT</strain>
    </source>
</reference>
<dbReference type="AlphaFoldDB" id="A0AAX6F3I7"/>
<gene>
    <name evidence="2" type="ORF">M6B38_156075</name>
</gene>
<sequence>MVVTACTVAAEELEADEEYGYSRDAPARSRDLAENRAEVRGRLSPAALELAHGSGVNAAALPTVPRDGGWWLTTESKEERSEGM</sequence>
<evidence type="ECO:0000313" key="3">
    <source>
        <dbReference type="Proteomes" id="UP001140949"/>
    </source>
</evidence>
<comment type="caution">
    <text evidence="2">The sequence shown here is derived from an EMBL/GenBank/DDBJ whole genome shotgun (WGS) entry which is preliminary data.</text>
</comment>